<dbReference type="EMBL" id="CP001363">
    <property type="protein sequence ID" value="ACY88819.1"/>
    <property type="molecule type" value="Genomic_DNA"/>
</dbReference>
<dbReference type="Proteomes" id="UP000002695">
    <property type="component" value="Chromosome"/>
</dbReference>
<sequence>MHHAATFILWVTPPLFDQKTTTAIFSVAYGILRRLNICYRTFSLKHNEENK</sequence>
<organism evidence="1 2">
    <name type="scientific">Salmonella typhimurium (strain 14028s / SGSC 2262)</name>
    <dbReference type="NCBI Taxonomy" id="588858"/>
    <lineage>
        <taxon>Bacteria</taxon>
        <taxon>Pseudomonadati</taxon>
        <taxon>Pseudomonadota</taxon>
        <taxon>Gammaproteobacteria</taxon>
        <taxon>Enterobacterales</taxon>
        <taxon>Enterobacteriaceae</taxon>
        <taxon>Salmonella</taxon>
    </lineage>
</organism>
<evidence type="ECO:0000313" key="2">
    <source>
        <dbReference type="Proteomes" id="UP000002695"/>
    </source>
</evidence>
<gene>
    <name evidence="1" type="ordered locus">STM14_2366</name>
</gene>
<dbReference type="BioCyc" id="SENT588858:STM14_RS10650-MONOMER"/>
<dbReference type="PATRIC" id="fig|588858.6.peg.2212"/>
<evidence type="ECO:0000313" key="1">
    <source>
        <dbReference type="EMBL" id="ACY88819.1"/>
    </source>
</evidence>
<dbReference type="AlphaFoldDB" id="A0A0F6B2T0"/>
<name>A0A0F6B2T0_SALT1</name>
<dbReference type="KEGG" id="seo:STM14_2366"/>
<protein>
    <submittedName>
        <fullName evidence="1">Inner membrane protein</fullName>
    </submittedName>
</protein>
<accession>A0A0F6B2T0</accession>
<keyword evidence="2" id="KW-1185">Reference proteome</keyword>
<dbReference type="RefSeq" id="WP_000546186.1">
    <property type="nucleotide sequence ID" value="NC_016856.1"/>
</dbReference>
<dbReference type="HOGENOM" id="CLU_3103558_0_0_6"/>
<reference evidence="1 2" key="1">
    <citation type="journal article" date="2010" name="J. Bacteriol.">
        <title>Short-term signatures of evolutionary change in the Salmonella enterica serovar typhimurium 14028 genome.</title>
        <authorList>
            <person name="Jarvik T."/>
            <person name="Smillie C."/>
            <person name="Groisman E.A."/>
            <person name="Ochman H."/>
        </authorList>
    </citation>
    <scope>NUCLEOTIDE SEQUENCE [LARGE SCALE GENOMIC DNA]</scope>
    <source>
        <strain evidence="2">14028s / SGSC 2262</strain>
    </source>
</reference>
<proteinExistence type="predicted"/>